<evidence type="ECO:0000313" key="3">
    <source>
        <dbReference type="Proteomes" id="UP000597762"/>
    </source>
</evidence>
<feature type="chain" id="PRO_5032664707" evidence="1">
    <location>
        <begin position="22"/>
        <end position="237"/>
    </location>
</feature>
<keyword evidence="1" id="KW-0732">Signal</keyword>
<keyword evidence="3" id="KW-1185">Reference proteome</keyword>
<gene>
    <name evidence="2" type="ORF">SPHA_19404</name>
</gene>
<reference evidence="2" key="1">
    <citation type="submission" date="2021-01" db="EMBL/GenBank/DDBJ databases">
        <authorList>
            <person name="Li R."/>
            <person name="Bekaert M."/>
        </authorList>
    </citation>
    <scope>NUCLEOTIDE SEQUENCE</scope>
    <source>
        <strain evidence="2">Farmed</strain>
    </source>
</reference>
<dbReference type="EMBL" id="CAHIKZ030000705">
    <property type="protein sequence ID" value="CAE1234609.1"/>
    <property type="molecule type" value="Genomic_DNA"/>
</dbReference>
<evidence type="ECO:0000256" key="1">
    <source>
        <dbReference type="SAM" id="SignalP"/>
    </source>
</evidence>
<dbReference type="Proteomes" id="UP000597762">
    <property type="component" value="Unassembled WGS sequence"/>
</dbReference>
<name>A0A812BG41_ACAPH</name>
<organism evidence="2 3">
    <name type="scientific">Acanthosepion pharaonis</name>
    <name type="common">Pharaoh cuttlefish</name>
    <name type="synonym">Sepia pharaonis</name>
    <dbReference type="NCBI Taxonomy" id="158019"/>
    <lineage>
        <taxon>Eukaryota</taxon>
        <taxon>Metazoa</taxon>
        <taxon>Spiralia</taxon>
        <taxon>Lophotrochozoa</taxon>
        <taxon>Mollusca</taxon>
        <taxon>Cephalopoda</taxon>
        <taxon>Coleoidea</taxon>
        <taxon>Decapodiformes</taxon>
        <taxon>Sepiida</taxon>
        <taxon>Sepiina</taxon>
        <taxon>Sepiidae</taxon>
        <taxon>Acanthosepion</taxon>
    </lineage>
</organism>
<proteinExistence type="predicted"/>
<evidence type="ECO:0000313" key="2">
    <source>
        <dbReference type="EMBL" id="CAE1234609.1"/>
    </source>
</evidence>
<accession>A0A812BG41</accession>
<sequence length="237" mass="24919">MKSSSVYPAILFCLLFPDLLFRHSSSPLPSSCLSVLLSPLPPLLQSSSPSLLLPSSAFSFCYPLPPLLLYLRLPASPPNLLSSSASSAILFPNLSPDSPATLFRLLLSSSASPAESSPKSFRPCYPLPSFPCLIFFHLSCYPLPTLLLSSSASPEILFPPLLLSSSVSCYPLPPLLKSSSSLCLPLPSLLLSSSASLRLSSSDSPAPLPPLLKSSSASSPPLLLSSSASSAILFRLS</sequence>
<dbReference type="AlphaFoldDB" id="A0A812BG41"/>
<comment type="caution">
    <text evidence="2">The sequence shown here is derived from an EMBL/GenBank/DDBJ whole genome shotgun (WGS) entry which is preliminary data.</text>
</comment>
<protein>
    <submittedName>
        <fullName evidence="2">Uncharacterized protein</fullName>
    </submittedName>
</protein>
<feature type="signal peptide" evidence="1">
    <location>
        <begin position="1"/>
        <end position="21"/>
    </location>
</feature>